<dbReference type="Gene3D" id="3.40.50.150">
    <property type="entry name" value="Vaccinia Virus protein VP39"/>
    <property type="match status" value="1"/>
</dbReference>
<dbReference type="PANTHER" id="PTHR10259:SF11">
    <property type="entry name" value="THIOPURINE S-METHYLTRANSFERASE"/>
    <property type="match status" value="1"/>
</dbReference>
<dbReference type="InterPro" id="IPR029063">
    <property type="entry name" value="SAM-dependent_MTases_sf"/>
</dbReference>
<dbReference type="PIRSF" id="PIRSF023956">
    <property type="entry name" value="Thiopurine_S-methyltransferase"/>
    <property type="match status" value="1"/>
</dbReference>
<keyword evidence="7 9" id="KW-0808">Transferase</keyword>
<dbReference type="HAMAP" id="MF_00812">
    <property type="entry name" value="Thiopur_methtran"/>
    <property type="match status" value="1"/>
</dbReference>
<dbReference type="InterPro" id="IPR022474">
    <property type="entry name" value="Thiopur_S-MeTfrase_Se/Te_detox"/>
</dbReference>
<evidence type="ECO:0000256" key="5">
    <source>
        <dbReference type="ARBA" id="ARBA00022490"/>
    </source>
</evidence>
<dbReference type="EMBL" id="JBJDOT010000013">
    <property type="protein sequence ID" value="MFK3864375.1"/>
    <property type="molecule type" value="Genomic_DNA"/>
</dbReference>
<dbReference type="RefSeq" id="WP_404675419.1">
    <property type="nucleotide sequence ID" value="NZ_JBJDOT010000013.1"/>
</dbReference>
<name>A0ABW8KX51_9GAMM</name>
<dbReference type="Pfam" id="PF05724">
    <property type="entry name" value="TPMT"/>
    <property type="match status" value="1"/>
</dbReference>
<feature type="binding site" evidence="9">
    <location>
        <position position="45"/>
    </location>
    <ligand>
        <name>S-adenosyl-L-methionine</name>
        <dbReference type="ChEBI" id="CHEBI:59789"/>
    </ligand>
</feature>
<evidence type="ECO:0000313" key="11">
    <source>
        <dbReference type="Proteomes" id="UP001620262"/>
    </source>
</evidence>
<evidence type="ECO:0000256" key="2">
    <source>
        <dbReference type="ARBA" id="ARBA00004496"/>
    </source>
</evidence>
<keyword evidence="8 9" id="KW-0949">S-adenosyl-L-methionine</keyword>
<keyword evidence="5 9" id="KW-0963">Cytoplasm</keyword>
<comment type="subcellular location">
    <subcellularLocation>
        <location evidence="2 9">Cytoplasm</location>
    </subcellularLocation>
</comment>
<dbReference type="InterPro" id="IPR008854">
    <property type="entry name" value="TPMT"/>
</dbReference>
<feature type="binding site" evidence="9">
    <location>
        <position position="123"/>
    </location>
    <ligand>
        <name>S-adenosyl-L-methionine</name>
        <dbReference type="ChEBI" id="CHEBI:59789"/>
    </ligand>
</feature>
<organism evidence="10 11">
    <name type="scientific">Pseudoalteromonas rhizosphaerae</name>
    <dbReference type="NCBI Taxonomy" id="2518973"/>
    <lineage>
        <taxon>Bacteria</taxon>
        <taxon>Pseudomonadati</taxon>
        <taxon>Pseudomonadota</taxon>
        <taxon>Gammaproteobacteria</taxon>
        <taxon>Alteromonadales</taxon>
        <taxon>Pseudoalteromonadaceae</taxon>
        <taxon>Pseudoalteromonas</taxon>
    </lineage>
</organism>
<comment type="caution">
    <text evidence="10">The sequence shown here is derived from an EMBL/GenBank/DDBJ whole genome shotgun (WGS) entry which is preliminary data.</text>
</comment>
<dbReference type="PANTHER" id="PTHR10259">
    <property type="entry name" value="THIOPURINE S-METHYLTRANSFERASE"/>
    <property type="match status" value="1"/>
</dbReference>
<evidence type="ECO:0000256" key="8">
    <source>
        <dbReference type="ARBA" id="ARBA00022691"/>
    </source>
</evidence>
<keyword evidence="6 9" id="KW-0489">Methyltransferase</keyword>
<evidence type="ECO:0000256" key="6">
    <source>
        <dbReference type="ARBA" id="ARBA00022603"/>
    </source>
</evidence>
<comment type="catalytic activity">
    <reaction evidence="1 9">
        <text>S-adenosyl-L-methionine + a thiopurine = S-adenosyl-L-homocysteine + a thiopurine S-methylether.</text>
        <dbReference type="EC" id="2.1.1.67"/>
    </reaction>
</comment>
<dbReference type="PROSITE" id="PS51585">
    <property type="entry name" value="SAM_MT_TPMT"/>
    <property type="match status" value="1"/>
</dbReference>
<protein>
    <recommendedName>
        <fullName evidence="4 9">Thiopurine S-methyltransferase</fullName>
        <ecNumber evidence="4 9">2.1.1.67</ecNumber>
    </recommendedName>
    <alternativeName>
        <fullName evidence="9">Thiopurine methyltransferase</fullName>
    </alternativeName>
</protein>
<feature type="binding site" evidence="9">
    <location>
        <position position="10"/>
    </location>
    <ligand>
        <name>S-adenosyl-L-methionine</name>
        <dbReference type="ChEBI" id="CHEBI:59789"/>
    </ligand>
</feature>
<dbReference type="GO" id="GO:0008119">
    <property type="term" value="F:thiopurine S-methyltransferase activity"/>
    <property type="evidence" value="ECO:0007669"/>
    <property type="project" value="UniProtKB-EC"/>
</dbReference>
<evidence type="ECO:0000256" key="1">
    <source>
        <dbReference type="ARBA" id="ARBA00000903"/>
    </source>
</evidence>
<feature type="binding site" evidence="9">
    <location>
        <position position="66"/>
    </location>
    <ligand>
        <name>S-adenosyl-L-methionine</name>
        <dbReference type="ChEBI" id="CHEBI:59789"/>
    </ligand>
</feature>
<keyword evidence="11" id="KW-1185">Reference proteome</keyword>
<evidence type="ECO:0000313" key="10">
    <source>
        <dbReference type="EMBL" id="MFK3864375.1"/>
    </source>
</evidence>
<accession>A0ABW8KX51</accession>
<gene>
    <name evidence="10" type="primary">tmpT</name>
    <name evidence="9" type="synonym">tpm</name>
    <name evidence="10" type="ORF">ACI2JU_10865</name>
</gene>
<dbReference type="GO" id="GO:0032259">
    <property type="term" value="P:methylation"/>
    <property type="evidence" value="ECO:0007669"/>
    <property type="project" value="UniProtKB-KW"/>
</dbReference>
<comment type="similarity">
    <text evidence="3 9">Belongs to the class I-like SAM-binding methyltransferase superfamily. TPMT family.</text>
</comment>
<proteinExistence type="inferred from homology"/>
<dbReference type="NCBIfam" id="TIGR03840">
    <property type="entry name" value="TMPT_Se_Te"/>
    <property type="match status" value="1"/>
</dbReference>
<evidence type="ECO:0000256" key="4">
    <source>
        <dbReference type="ARBA" id="ARBA00011905"/>
    </source>
</evidence>
<dbReference type="EC" id="2.1.1.67" evidence="4 9"/>
<dbReference type="Proteomes" id="UP001620262">
    <property type="component" value="Unassembled WGS sequence"/>
</dbReference>
<evidence type="ECO:0000256" key="3">
    <source>
        <dbReference type="ARBA" id="ARBA00008145"/>
    </source>
</evidence>
<evidence type="ECO:0000256" key="7">
    <source>
        <dbReference type="ARBA" id="ARBA00022679"/>
    </source>
</evidence>
<dbReference type="InterPro" id="IPR025835">
    <property type="entry name" value="Thiopurine_S-MeTrfase"/>
</dbReference>
<reference evidence="10 11" key="1">
    <citation type="submission" date="2024-11" db="EMBL/GenBank/DDBJ databases">
        <title>The Natural Products Discovery Center: Release of the First 8490 Sequenced Strains for Exploring Actinobacteria Biosynthetic Diversity.</title>
        <authorList>
            <person name="Kalkreuter E."/>
            <person name="Kautsar S.A."/>
            <person name="Yang D."/>
            <person name="Bader C.D."/>
            <person name="Teijaro C.N."/>
            <person name="Fluegel L."/>
            <person name="Davis C.M."/>
            <person name="Simpson J.R."/>
            <person name="Lauterbach L."/>
            <person name="Steele A.D."/>
            <person name="Gui C."/>
            <person name="Meng S."/>
            <person name="Li G."/>
            <person name="Viehrig K."/>
            <person name="Ye F."/>
            <person name="Su P."/>
            <person name="Kiefer A.F."/>
            <person name="Nichols A."/>
            <person name="Cepeda A.J."/>
            <person name="Yan W."/>
            <person name="Fan B."/>
            <person name="Jiang Y."/>
            <person name="Adhikari A."/>
            <person name="Zheng C.-J."/>
            <person name="Schuster L."/>
            <person name="Cowan T.M."/>
            <person name="Smanski M.J."/>
            <person name="Chevrette M.G."/>
            <person name="De Carvalho L.P.S."/>
            <person name="Shen B."/>
        </authorList>
    </citation>
    <scope>NUCLEOTIDE SEQUENCE [LARGE SCALE GENOMIC DNA]</scope>
    <source>
        <strain evidence="10 11">NPDC078403</strain>
    </source>
</reference>
<sequence length="213" mass="24291">MSADYWLNRWKNNDIGFHENRVNPYLDRYFTNLKIPQNGRVFVPLCGKTNDITWLLEQNIQVVGVELCESAIKQLFSSLNVTPTVTVHDKFKLYSADNLAIWVGDIFALTANLLGSVDVIYDRGSLVALPFTLRKKYSRHVVMITQKAPQLLICCVYEQSKRDGTPYSISAKEVFDHYHHAYSLQLIRCEAIANGVKGVVPANIVVWQLNKKD</sequence>
<dbReference type="SUPFAM" id="SSF53335">
    <property type="entry name" value="S-adenosyl-L-methionine-dependent methyltransferases"/>
    <property type="match status" value="1"/>
</dbReference>
<evidence type="ECO:0000256" key="9">
    <source>
        <dbReference type="HAMAP-Rule" id="MF_00812"/>
    </source>
</evidence>